<dbReference type="EMBL" id="CM000582">
    <property type="protein sequence ID" value="EWG41010.1"/>
    <property type="molecule type" value="Genomic_DNA"/>
</dbReference>
<accession>W7M0B2</accession>
<keyword evidence="2" id="KW-1185">Reference proteome</keyword>
<organism evidence="1 2">
    <name type="scientific">Gibberella moniliformis (strain M3125 / FGSC 7600)</name>
    <name type="common">Maize ear and stalk rot fungus</name>
    <name type="synonym">Fusarium verticillioides</name>
    <dbReference type="NCBI Taxonomy" id="334819"/>
    <lineage>
        <taxon>Eukaryota</taxon>
        <taxon>Fungi</taxon>
        <taxon>Dikarya</taxon>
        <taxon>Ascomycota</taxon>
        <taxon>Pezizomycotina</taxon>
        <taxon>Sordariomycetes</taxon>
        <taxon>Hypocreomycetidae</taxon>
        <taxon>Hypocreales</taxon>
        <taxon>Nectriaceae</taxon>
        <taxon>Fusarium</taxon>
        <taxon>Fusarium fujikuroi species complex</taxon>
    </lineage>
</organism>
<reference evidence="1 2" key="1">
    <citation type="journal article" date="2010" name="Nature">
        <title>Comparative genomics reveals mobile pathogenicity chromosomes in Fusarium.</title>
        <authorList>
            <person name="Ma L.J."/>
            <person name="van der Does H.C."/>
            <person name="Borkovich K.A."/>
            <person name="Coleman J.J."/>
            <person name="Daboussi M.J."/>
            <person name="Di Pietro A."/>
            <person name="Dufresne M."/>
            <person name="Freitag M."/>
            <person name="Grabherr M."/>
            <person name="Henrissat B."/>
            <person name="Houterman P.M."/>
            <person name="Kang S."/>
            <person name="Shim W.B."/>
            <person name="Woloshuk C."/>
            <person name="Xie X."/>
            <person name="Xu J.R."/>
            <person name="Antoniw J."/>
            <person name="Baker S.E."/>
            <person name="Bluhm B.H."/>
            <person name="Breakspear A."/>
            <person name="Brown D.W."/>
            <person name="Butchko R.A."/>
            <person name="Chapman S."/>
            <person name="Coulson R."/>
            <person name="Coutinho P.M."/>
            <person name="Danchin E.G."/>
            <person name="Diener A."/>
            <person name="Gale L.R."/>
            <person name="Gardiner D.M."/>
            <person name="Goff S."/>
            <person name="Hammond-Kosack K.E."/>
            <person name="Hilburn K."/>
            <person name="Hua-Van A."/>
            <person name="Jonkers W."/>
            <person name="Kazan K."/>
            <person name="Kodira C.D."/>
            <person name="Koehrsen M."/>
            <person name="Kumar L."/>
            <person name="Lee Y.H."/>
            <person name="Li L."/>
            <person name="Manners J.M."/>
            <person name="Miranda-Saavedra D."/>
            <person name="Mukherjee M."/>
            <person name="Park G."/>
            <person name="Park J."/>
            <person name="Park S.Y."/>
            <person name="Proctor R.H."/>
            <person name="Regev A."/>
            <person name="Ruiz-Roldan M.C."/>
            <person name="Sain D."/>
            <person name="Sakthikumar S."/>
            <person name="Sykes S."/>
            <person name="Schwartz D.C."/>
            <person name="Turgeon B.G."/>
            <person name="Wapinski I."/>
            <person name="Yoder O."/>
            <person name="Young S."/>
            <person name="Zeng Q."/>
            <person name="Zhou S."/>
            <person name="Galagan J."/>
            <person name="Cuomo C.A."/>
            <person name="Kistler H.C."/>
            <person name="Rep M."/>
        </authorList>
    </citation>
    <scope>NUCLEOTIDE SEQUENCE [LARGE SCALE GENOMIC DNA]</scope>
    <source>
        <strain evidence="2">M3125 / FGSC 7600</strain>
    </source>
</reference>
<dbReference type="VEuPathDB" id="FungiDB:FVEG_15211"/>
<evidence type="ECO:0000313" key="2">
    <source>
        <dbReference type="Proteomes" id="UP000009096"/>
    </source>
</evidence>
<dbReference type="KEGG" id="fvr:FVEG_15211"/>
<dbReference type="RefSeq" id="XP_018747201.1">
    <property type="nucleotide sequence ID" value="XM_018904334.1"/>
</dbReference>
<dbReference type="Proteomes" id="UP000009096">
    <property type="component" value="Chromosome 5"/>
</dbReference>
<name>W7M0B2_GIBM7</name>
<dbReference type="GeneID" id="30072087"/>
<gene>
    <name evidence="1" type="ORF">FVEG_15211</name>
</gene>
<dbReference type="AlphaFoldDB" id="W7M0B2"/>
<evidence type="ECO:0000313" key="1">
    <source>
        <dbReference type="EMBL" id="EWG41010.1"/>
    </source>
</evidence>
<dbReference type="EMBL" id="DS022244">
    <property type="protein sequence ID" value="EWG41010.1"/>
    <property type="molecule type" value="Genomic_DNA"/>
</dbReference>
<sequence length="79" mass="8372">MPSSSELFTSDGGINQLSKHVNSCGPDEAAQDSFQLGQAAVSALTNGKRGYAWSRLLTAVAPIRRLPEAVRDSLILGGW</sequence>
<proteinExistence type="predicted"/>
<protein>
    <submittedName>
        <fullName evidence="1">Uncharacterized protein</fullName>
    </submittedName>
</protein>